<feature type="compositionally biased region" description="Basic residues" evidence="1">
    <location>
        <begin position="188"/>
        <end position="197"/>
    </location>
</feature>
<dbReference type="Proteomes" id="UP000092993">
    <property type="component" value="Unassembled WGS sequence"/>
</dbReference>
<reference evidence="2 3" key="1">
    <citation type="submission" date="2016-03" db="EMBL/GenBank/DDBJ databases">
        <title>Whole genome sequencing of Grifola frondosa 9006-11.</title>
        <authorList>
            <person name="Min B."/>
            <person name="Park H."/>
            <person name="Kim J.-G."/>
            <person name="Cho H."/>
            <person name="Oh Y.-L."/>
            <person name="Kong W.-S."/>
            <person name="Choi I.-G."/>
        </authorList>
    </citation>
    <scope>NUCLEOTIDE SEQUENCE [LARGE SCALE GENOMIC DNA]</scope>
    <source>
        <strain evidence="2 3">9006-11</strain>
    </source>
</reference>
<evidence type="ECO:0000313" key="2">
    <source>
        <dbReference type="EMBL" id="OBZ75197.1"/>
    </source>
</evidence>
<comment type="caution">
    <text evidence="2">The sequence shown here is derived from an EMBL/GenBank/DDBJ whole genome shotgun (WGS) entry which is preliminary data.</text>
</comment>
<feature type="compositionally biased region" description="Polar residues" evidence="1">
    <location>
        <begin position="31"/>
        <end position="42"/>
    </location>
</feature>
<feature type="compositionally biased region" description="Low complexity" evidence="1">
    <location>
        <begin position="169"/>
        <end position="178"/>
    </location>
</feature>
<gene>
    <name evidence="2" type="ORF">A0H81_04500</name>
</gene>
<dbReference type="OrthoDB" id="2596481at2759"/>
<protein>
    <submittedName>
        <fullName evidence="2">Uncharacterized protein</fullName>
    </submittedName>
</protein>
<name>A0A1C7MF02_GRIFR</name>
<proteinExistence type="predicted"/>
<feature type="compositionally biased region" description="Polar residues" evidence="1">
    <location>
        <begin position="93"/>
        <end position="110"/>
    </location>
</feature>
<sequence length="324" mass="34080">MSSPTRVVSPSSISSYDYFSAHSHAKDSSESDQSYGTLSDETSSNDDEIVLSFSEISFSSMSFSGILSQHPDIPRSPGAFSDDEFILMSRPRTPSRSAVISAGTRGSDTSTSEDELAASFAAFSLTIANTGASAGKKKRRTRKKRAAAAAASSSAVETKAVKPKKKAKSQVQASSPASVTPQTAQSKTARRKARKTAARATAPLCPARPGFGDRPVVDDVSKTGDYAGVTCTTMRTSTYLRTFPISLSHLVPHSLPLSFLSDPASKSGTSNLTLLQALIIELGLCPSALSPSAASFSFHNLPSLPHSLRAAKALLKSARIPECV</sequence>
<feature type="region of interest" description="Disordered" evidence="1">
    <location>
        <begin position="93"/>
        <end position="113"/>
    </location>
</feature>
<feature type="region of interest" description="Disordered" evidence="1">
    <location>
        <begin position="24"/>
        <end position="44"/>
    </location>
</feature>
<feature type="region of interest" description="Disordered" evidence="1">
    <location>
        <begin position="131"/>
        <end position="208"/>
    </location>
</feature>
<organism evidence="2 3">
    <name type="scientific">Grifola frondosa</name>
    <name type="common">Maitake</name>
    <name type="synonym">Polyporus frondosus</name>
    <dbReference type="NCBI Taxonomy" id="5627"/>
    <lineage>
        <taxon>Eukaryota</taxon>
        <taxon>Fungi</taxon>
        <taxon>Dikarya</taxon>
        <taxon>Basidiomycota</taxon>
        <taxon>Agaricomycotina</taxon>
        <taxon>Agaricomycetes</taxon>
        <taxon>Polyporales</taxon>
        <taxon>Grifolaceae</taxon>
        <taxon>Grifola</taxon>
    </lineage>
</organism>
<dbReference type="EMBL" id="LUGG01000004">
    <property type="protein sequence ID" value="OBZ75197.1"/>
    <property type="molecule type" value="Genomic_DNA"/>
</dbReference>
<feature type="compositionally biased region" description="Low complexity" evidence="1">
    <location>
        <begin position="147"/>
        <end position="158"/>
    </location>
</feature>
<accession>A0A1C7MF02</accession>
<dbReference type="OMA" id="TIEDNHQ"/>
<evidence type="ECO:0000313" key="3">
    <source>
        <dbReference type="Proteomes" id="UP000092993"/>
    </source>
</evidence>
<dbReference type="AlphaFoldDB" id="A0A1C7MF02"/>
<keyword evidence="3" id="KW-1185">Reference proteome</keyword>
<evidence type="ECO:0000256" key="1">
    <source>
        <dbReference type="SAM" id="MobiDB-lite"/>
    </source>
</evidence>
<feature type="compositionally biased region" description="Basic residues" evidence="1">
    <location>
        <begin position="135"/>
        <end position="146"/>
    </location>
</feature>